<gene>
    <name evidence="1" type="ORF">HDG40_005655</name>
</gene>
<keyword evidence="2" id="KW-1185">Reference proteome</keyword>
<accession>A0A7W8QD68</accession>
<name>A0A7W8QD68_PARAM</name>
<dbReference type="Proteomes" id="UP000592780">
    <property type="component" value="Unassembled WGS sequence"/>
</dbReference>
<organism evidence="1 2">
    <name type="scientific">Paraburkholderia atlantica</name>
    <dbReference type="NCBI Taxonomy" id="2654982"/>
    <lineage>
        <taxon>Bacteria</taxon>
        <taxon>Pseudomonadati</taxon>
        <taxon>Pseudomonadota</taxon>
        <taxon>Betaproteobacteria</taxon>
        <taxon>Burkholderiales</taxon>
        <taxon>Burkholderiaceae</taxon>
        <taxon>Paraburkholderia</taxon>
    </lineage>
</organism>
<dbReference type="RefSeq" id="WP_184132104.1">
    <property type="nucleotide sequence ID" value="NZ_JACHDD010000009.1"/>
</dbReference>
<proteinExistence type="predicted"/>
<sequence length="179" mass="20074">MGILRIKKRSETSTTATLYRNVHSRMLKRTVPVTVGSIRADTDPDDAPHSIRFSRNTTERTLNADDLAILRAWLVQHGDRKAAELRKARAQRIEQAVVARLAEQGTSGDEIDRAVELLHAAGAHLLRFSADLKTRGHDPWPILRRRYLAVHAAFKSFEEKAKGAGLTKKRTLMTDSGEE</sequence>
<evidence type="ECO:0000313" key="2">
    <source>
        <dbReference type="Proteomes" id="UP000592780"/>
    </source>
</evidence>
<dbReference type="EMBL" id="JACHDD010000009">
    <property type="protein sequence ID" value="MBB5427476.1"/>
    <property type="molecule type" value="Genomic_DNA"/>
</dbReference>
<reference evidence="1 2" key="1">
    <citation type="submission" date="2020-08" db="EMBL/GenBank/DDBJ databases">
        <title>Genomic Encyclopedia of Type Strains, Phase IV (KMG-V): Genome sequencing to study the core and pangenomes of soil and plant-associated prokaryotes.</title>
        <authorList>
            <person name="Whitman W."/>
        </authorList>
    </citation>
    <scope>NUCLEOTIDE SEQUENCE [LARGE SCALE GENOMIC DNA]</scope>
    <source>
        <strain evidence="1 2">JPY158</strain>
    </source>
</reference>
<protein>
    <submittedName>
        <fullName evidence="1">Uncharacterized protein</fullName>
    </submittedName>
</protein>
<comment type="caution">
    <text evidence="1">The sequence shown here is derived from an EMBL/GenBank/DDBJ whole genome shotgun (WGS) entry which is preliminary data.</text>
</comment>
<evidence type="ECO:0000313" key="1">
    <source>
        <dbReference type="EMBL" id="MBB5427476.1"/>
    </source>
</evidence>
<dbReference type="AlphaFoldDB" id="A0A7W8QD68"/>